<dbReference type="RefSeq" id="WP_344417627.1">
    <property type="nucleotide sequence ID" value="NZ_BAAANN010000009.1"/>
</dbReference>
<gene>
    <name evidence="1" type="ORF">GCM10009754_28110</name>
</gene>
<accession>A0ABN2QR78</accession>
<proteinExistence type="predicted"/>
<keyword evidence="2" id="KW-1185">Reference proteome</keyword>
<name>A0ABN2QR78_9PSEU</name>
<dbReference type="EMBL" id="BAAANN010000009">
    <property type="protein sequence ID" value="GAA1956511.1"/>
    <property type="molecule type" value="Genomic_DNA"/>
</dbReference>
<evidence type="ECO:0000313" key="2">
    <source>
        <dbReference type="Proteomes" id="UP001501116"/>
    </source>
</evidence>
<protein>
    <submittedName>
        <fullName evidence="1">Uncharacterized protein</fullName>
    </submittedName>
</protein>
<dbReference type="Proteomes" id="UP001501116">
    <property type="component" value="Unassembled WGS sequence"/>
</dbReference>
<sequence>MNIPGDGEVVAVRIVLAPEELAFLAGQLAIGGLTPSTCAR</sequence>
<comment type="caution">
    <text evidence="1">The sequence shown here is derived from an EMBL/GenBank/DDBJ whole genome shotgun (WGS) entry which is preliminary data.</text>
</comment>
<evidence type="ECO:0000313" key="1">
    <source>
        <dbReference type="EMBL" id="GAA1956511.1"/>
    </source>
</evidence>
<organism evidence="1 2">
    <name type="scientific">Amycolatopsis minnesotensis</name>
    <dbReference type="NCBI Taxonomy" id="337894"/>
    <lineage>
        <taxon>Bacteria</taxon>
        <taxon>Bacillati</taxon>
        <taxon>Actinomycetota</taxon>
        <taxon>Actinomycetes</taxon>
        <taxon>Pseudonocardiales</taxon>
        <taxon>Pseudonocardiaceae</taxon>
        <taxon>Amycolatopsis</taxon>
    </lineage>
</organism>
<reference evidence="1 2" key="1">
    <citation type="journal article" date="2019" name="Int. J. Syst. Evol. Microbiol.">
        <title>The Global Catalogue of Microorganisms (GCM) 10K type strain sequencing project: providing services to taxonomists for standard genome sequencing and annotation.</title>
        <authorList>
            <consortium name="The Broad Institute Genomics Platform"/>
            <consortium name="The Broad Institute Genome Sequencing Center for Infectious Disease"/>
            <person name="Wu L."/>
            <person name="Ma J."/>
        </authorList>
    </citation>
    <scope>NUCLEOTIDE SEQUENCE [LARGE SCALE GENOMIC DNA]</scope>
    <source>
        <strain evidence="1 2">JCM 14545</strain>
    </source>
</reference>